<dbReference type="RefSeq" id="WP_255935479.1">
    <property type="nucleotide sequence ID" value="NZ_CP050467.1"/>
</dbReference>
<evidence type="ECO:0000313" key="1">
    <source>
        <dbReference type="EMBL" id="UTZ27799.1"/>
    </source>
</evidence>
<accession>A0AAE9N262</accession>
<protein>
    <submittedName>
        <fullName evidence="1">Uncharacterized protein</fullName>
    </submittedName>
</protein>
<dbReference type="AlphaFoldDB" id="A0AAE9N262"/>
<sequence length="126" mass="14377">MFRNNHIHYQFKKGEVIVTHLETNKSVTKLCEALTHPRTLMGNFYEIDHCVKVLSKEVFSKSLFDKAPIAIVQLFGPSDGGYTNVELRAFREVVLGSGARDVYFPDTKLLHSSIDIINKNYICLED</sequence>
<proteinExistence type="predicted"/>
<reference evidence="1" key="1">
    <citation type="submission" date="2020-03" db="EMBL/GenBank/DDBJ databases">
        <title>Five strains of Vibrio campbellii isolated from Mariana Trench.</title>
        <authorList>
            <person name="Liang J."/>
            <person name="Zhang X.-H."/>
        </authorList>
    </citation>
    <scope>NUCLEOTIDE SEQUENCE</scope>
    <source>
        <strain evidence="1">LJC014</strain>
    </source>
</reference>
<dbReference type="Proteomes" id="UP001058687">
    <property type="component" value="Chromosome 1"/>
</dbReference>
<dbReference type="EMBL" id="CP050467">
    <property type="protein sequence ID" value="UTZ27799.1"/>
    <property type="molecule type" value="Genomic_DNA"/>
</dbReference>
<gene>
    <name evidence="1" type="ORF">HB761_14240</name>
</gene>
<evidence type="ECO:0000313" key="2">
    <source>
        <dbReference type="Proteomes" id="UP001058687"/>
    </source>
</evidence>
<organism evidence="1 2">
    <name type="scientific">Vibrio campbellii</name>
    <dbReference type="NCBI Taxonomy" id="680"/>
    <lineage>
        <taxon>Bacteria</taxon>
        <taxon>Pseudomonadati</taxon>
        <taxon>Pseudomonadota</taxon>
        <taxon>Gammaproteobacteria</taxon>
        <taxon>Vibrionales</taxon>
        <taxon>Vibrionaceae</taxon>
        <taxon>Vibrio</taxon>
    </lineage>
</organism>
<name>A0AAE9N262_9VIBR</name>